<evidence type="ECO:0000313" key="2">
    <source>
        <dbReference type="EMBL" id="QKJ18028.1"/>
    </source>
</evidence>
<gene>
    <name evidence="2" type="ORF">HQM25_00410</name>
</gene>
<dbReference type="Proteomes" id="UP000502498">
    <property type="component" value="Chromosome"/>
</dbReference>
<sequence>MRVQDHDRRRGAVSAAALAALWVSGMLLAGCGGTIDPLTLPSPAPSPPAPTGTPTATPSPTAGPTPTPPPPTPPPPTGGAVPSPVDIPEINVVIGSSWTDSVTQGVVFSAIYDACGELGPGCVDVEVVVDPDPEFESSTDCALLEVRSPDPTYDIDIPETPHRDDLVTILISDPCDDPTPTPTEAPVPTEEPSPTPTEAPTEAPTPTPSG</sequence>
<protein>
    <submittedName>
        <fullName evidence="2">Uncharacterized protein</fullName>
    </submittedName>
</protein>
<dbReference type="RefSeq" id="WP_172988408.1">
    <property type="nucleotide sequence ID" value="NZ_CP054038.1"/>
</dbReference>
<evidence type="ECO:0000256" key="1">
    <source>
        <dbReference type="SAM" id="MobiDB-lite"/>
    </source>
</evidence>
<feature type="compositionally biased region" description="Pro residues" evidence="1">
    <location>
        <begin position="177"/>
        <end position="210"/>
    </location>
</feature>
<feature type="region of interest" description="Disordered" evidence="1">
    <location>
        <begin position="34"/>
        <end position="84"/>
    </location>
</feature>
<proteinExistence type="predicted"/>
<dbReference type="AlphaFoldDB" id="A0A7D4UH40"/>
<evidence type="ECO:0000313" key="3">
    <source>
        <dbReference type="Proteomes" id="UP000502498"/>
    </source>
</evidence>
<name>A0A7D4UH40_9MICO</name>
<feature type="compositionally biased region" description="Pro residues" evidence="1">
    <location>
        <begin position="61"/>
        <end position="77"/>
    </location>
</feature>
<dbReference type="PROSITE" id="PS51257">
    <property type="entry name" value="PROKAR_LIPOPROTEIN"/>
    <property type="match status" value="1"/>
</dbReference>
<dbReference type="EMBL" id="CP054038">
    <property type="protein sequence ID" value="QKJ18028.1"/>
    <property type="molecule type" value="Genomic_DNA"/>
</dbReference>
<feature type="region of interest" description="Disordered" evidence="1">
    <location>
        <begin position="171"/>
        <end position="210"/>
    </location>
</feature>
<feature type="compositionally biased region" description="Pro residues" evidence="1">
    <location>
        <begin position="40"/>
        <end position="51"/>
    </location>
</feature>
<reference evidence="2 3" key="1">
    <citation type="submission" date="2020-05" db="EMBL/GenBank/DDBJ databases">
        <title>Strain PA2F3 complete genome.</title>
        <authorList>
            <person name="Kim Y.-S."/>
            <person name="Kim S.-J."/>
            <person name="Jung H.-k."/>
            <person name="Kim S.-E."/>
            <person name="Kim K.-H."/>
        </authorList>
    </citation>
    <scope>NUCLEOTIDE SEQUENCE [LARGE SCALE GENOMIC DNA]</scope>
    <source>
        <strain evidence="2 3">PA2F3</strain>
    </source>
</reference>
<accession>A0A7D4UH40</accession>
<organism evidence="2 3">
    <name type="scientific">Microbacterium hominis</name>
    <dbReference type="NCBI Taxonomy" id="162426"/>
    <lineage>
        <taxon>Bacteria</taxon>
        <taxon>Bacillati</taxon>
        <taxon>Actinomycetota</taxon>
        <taxon>Actinomycetes</taxon>
        <taxon>Micrococcales</taxon>
        <taxon>Microbacteriaceae</taxon>
        <taxon>Microbacterium</taxon>
    </lineage>
</organism>